<dbReference type="GO" id="GO:0009279">
    <property type="term" value="C:cell outer membrane"/>
    <property type="evidence" value="ECO:0007669"/>
    <property type="project" value="UniProtKB-SubCell"/>
</dbReference>
<reference evidence="8 9" key="1">
    <citation type="journal article" date="2013" name="Appl. Environ. Microbiol.">
        <title>The genome of the alga-associated marine flavobacterium Formosa agariphila KMM 3901T reveals a broad potential for degradation of algal polysaccharides.</title>
        <authorList>
            <person name="Mann A.J."/>
            <person name="Hahnke R.L."/>
            <person name="Huang S."/>
            <person name="Werner J."/>
            <person name="Xing P."/>
            <person name="Barbeyron T."/>
            <person name="Huettel B."/>
            <person name="Stueber K."/>
            <person name="Reinhardt R."/>
            <person name="Harder J."/>
            <person name="Gloeckner F.O."/>
            <person name="Amann R.I."/>
            <person name="Teeling H."/>
        </authorList>
    </citation>
    <scope>NUCLEOTIDE SEQUENCE [LARGE SCALE GENOMIC DNA]</scope>
    <source>
        <strain evidence="9">DSM 15362 / KCTC 12365 / LMG 23005 / KMM 3901</strain>
    </source>
</reference>
<evidence type="ECO:0000259" key="7">
    <source>
        <dbReference type="PROSITE" id="PS51123"/>
    </source>
</evidence>
<dbReference type="Gene3D" id="3.30.1330.60">
    <property type="entry name" value="OmpA-like domain"/>
    <property type="match status" value="1"/>
</dbReference>
<feature type="domain" description="OmpA-like" evidence="7">
    <location>
        <begin position="290"/>
        <end position="406"/>
    </location>
</feature>
<evidence type="ECO:0000256" key="3">
    <source>
        <dbReference type="ARBA" id="ARBA00023237"/>
    </source>
</evidence>
<dbReference type="PROSITE" id="PS51123">
    <property type="entry name" value="OMPA_2"/>
    <property type="match status" value="1"/>
</dbReference>
<protein>
    <submittedName>
        <fullName evidence="8">OmpA/MotB family protein</fullName>
    </submittedName>
</protein>
<evidence type="ECO:0000313" key="8">
    <source>
        <dbReference type="EMBL" id="CDF79665.1"/>
    </source>
</evidence>
<dbReference type="STRING" id="1347342.BN863_19530"/>
<proteinExistence type="predicted"/>
<dbReference type="InterPro" id="IPR036737">
    <property type="entry name" value="OmpA-like_sf"/>
</dbReference>
<dbReference type="InterPro" id="IPR006664">
    <property type="entry name" value="OMP_bac"/>
</dbReference>
<dbReference type="Proteomes" id="UP000016160">
    <property type="component" value="Chromosome"/>
</dbReference>
<evidence type="ECO:0000313" key="9">
    <source>
        <dbReference type="Proteomes" id="UP000016160"/>
    </source>
</evidence>
<evidence type="ECO:0000256" key="5">
    <source>
        <dbReference type="SAM" id="MobiDB-lite"/>
    </source>
</evidence>
<dbReference type="InterPro" id="IPR006665">
    <property type="entry name" value="OmpA-like"/>
</dbReference>
<accession>T2KLN3</accession>
<keyword evidence="6" id="KW-0812">Transmembrane</keyword>
<sequence>METNLLKSLSNYVTPELISQASSALGESETGISSAMSSAIPTLLSGLLTNANDTNVIDGIIGLANSKDFDASSVLSSLPSLLSDSGNKSAIAAGSGMLNMLFGNKQSGLFDLLGSTSGVKKSSVSRLMMMAAPMILGYIRKSGFSAGSLVKTLFSQKDDILKAAPTGLQALLGHGTKLKPEVKEKIKDIKRPVTPTPPPAKQKNKWILPFLIAVAALLIFYLLRNCEGEPETPVVRNNVPVVVEETKVDVIEPKVDLVDVTLPNGTTLNATANGLESQLTTWLANTDNVLDKNTWFDFDNLLFATASANLLPESENQLSNLVEILKAYPNVAIKIGGYTDNTGDPAANLKLSEDRAKSVVAEMVAKGIDSGRLSAEGYGQQHPVATNETEEGRAQNRRIAMRVTSK</sequence>
<dbReference type="HOGENOM" id="CLU_047813_0_0_10"/>
<evidence type="ECO:0000256" key="2">
    <source>
        <dbReference type="ARBA" id="ARBA00023136"/>
    </source>
</evidence>
<dbReference type="RefSeq" id="WP_051774676.1">
    <property type="nucleotide sequence ID" value="NZ_HG315671.1"/>
</dbReference>
<evidence type="ECO:0000256" key="4">
    <source>
        <dbReference type="PROSITE-ProRule" id="PRU00473"/>
    </source>
</evidence>
<evidence type="ECO:0000256" key="6">
    <source>
        <dbReference type="SAM" id="Phobius"/>
    </source>
</evidence>
<keyword evidence="9" id="KW-1185">Reference proteome</keyword>
<feature type="transmembrane region" description="Helical" evidence="6">
    <location>
        <begin position="206"/>
        <end position="223"/>
    </location>
</feature>
<dbReference type="InterPro" id="IPR050330">
    <property type="entry name" value="Bact_OuterMem_StrucFunc"/>
</dbReference>
<name>T2KLN3_FORAG</name>
<feature type="region of interest" description="Disordered" evidence="5">
    <location>
        <begin position="375"/>
        <end position="395"/>
    </location>
</feature>
<evidence type="ECO:0000256" key="1">
    <source>
        <dbReference type="ARBA" id="ARBA00004442"/>
    </source>
</evidence>
<dbReference type="AlphaFoldDB" id="T2KLN3"/>
<keyword evidence="3" id="KW-0998">Cell outer membrane</keyword>
<organism evidence="8 9">
    <name type="scientific">Formosa agariphila (strain DSM 15362 / KCTC 12365 / LMG 23005 / KMM 3901 / M-2Alg 35-1)</name>
    <dbReference type="NCBI Taxonomy" id="1347342"/>
    <lineage>
        <taxon>Bacteria</taxon>
        <taxon>Pseudomonadati</taxon>
        <taxon>Bacteroidota</taxon>
        <taxon>Flavobacteriia</taxon>
        <taxon>Flavobacteriales</taxon>
        <taxon>Flavobacteriaceae</taxon>
        <taxon>Formosa</taxon>
    </lineage>
</organism>
<dbReference type="Pfam" id="PF06078">
    <property type="entry name" value="DUF937"/>
    <property type="match status" value="1"/>
</dbReference>
<dbReference type="InterPro" id="IPR009282">
    <property type="entry name" value="DUF937"/>
</dbReference>
<gene>
    <name evidence="8" type="ORF">BN863_19530</name>
</gene>
<dbReference type="Pfam" id="PF00691">
    <property type="entry name" value="OmpA"/>
    <property type="match status" value="1"/>
</dbReference>
<dbReference type="CDD" id="cd07185">
    <property type="entry name" value="OmpA_C-like"/>
    <property type="match status" value="1"/>
</dbReference>
<keyword evidence="6" id="KW-1133">Transmembrane helix</keyword>
<dbReference type="SUPFAM" id="SSF103088">
    <property type="entry name" value="OmpA-like"/>
    <property type="match status" value="1"/>
</dbReference>
<dbReference type="eggNOG" id="COG2885">
    <property type="taxonomic scope" value="Bacteria"/>
</dbReference>
<dbReference type="PANTHER" id="PTHR30329">
    <property type="entry name" value="STATOR ELEMENT OF FLAGELLAR MOTOR COMPLEX"/>
    <property type="match status" value="1"/>
</dbReference>
<dbReference type="EMBL" id="HG315671">
    <property type="protein sequence ID" value="CDF79665.1"/>
    <property type="molecule type" value="Genomic_DNA"/>
</dbReference>
<dbReference type="PANTHER" id="PTHR30329:SF21">
    <property type="entry name" value="LIPOPROTEIN YIAD-RELATED"/>
    <property type="match status" value="1"/>
</dbReference>
<dbReference type="PRINTS" id="PR01021">
    <property type="entry name" value="OMPADOMAIN"/>
</dbReference>
<dbReference type="PATRIC" id="fig|1347342.6.peg.1955"/>
<comment type="subcellular location">
    <subcellularLocation>
        <location evidence="1">Cell outer membrane</location>
    </subcellularLocation>
</comment>
<keyword evidence="2 4" id="KW-0472">Membrane</keyword>